<evidence type="ECO:0000313" key="1">
    <source>
        <dbReference type="EMBL" id="GAG67670.1"/>
    </source>
</evidence>
<name>X0ZDI6_9ZZZZ</name>
<proteinExistence type="predicted"/>
<reference evidence="1" key="1">
    <citation type="journal article" date="2014" name="Front. Microbiol.">
        <title>High frequency of phylogenetically diverse reductive dehalogenase-homologous genes in deep subseafloor sedimentary metagenomes.</title>
        <authorList>
            <person name="Kawai M."/>
            <person name="Futagami T."/>
            <person name="Toyoda A."/>
            <person name="Takaki Y."/>
            <person name="Nishi S."/>
            <person name="Hori S."/>
            <person name="Arai W."/>
            <person name="Tsubouchi T."/>
            <person name="Morono Y."/>
            <person name="Uchiyama I."/>
            <person name="Ito T."/>
            <person name="Fujiyama A."/>
            <person name="Inagaki F."/>
            <person name="Takami H."/>
        </authorList>
    </citation>
    <scope>NUCLEOTIDE SEQUENCE</scope>
    <source>
        <strain evidence="1">Expedition CK06-06</strain>
    </source>
</reference>
<feature type="non-terminal residue" evidence="1">
    <location>
        <position position="71"/>
    </location>
</feature>
<accession>X0ZDI6</accession>
<dbReference type="AlphaFoldDB" id="X0ZDI6"/>
<sequence length="71" mass="8402">MDYLQGFKNDIEQFNKLEPHKPDIICKDVSEWAGEWHKSILPENNKLSLKFETWDKEFKGKLRSKLVPIIG</sequence>
<dbReference type="EMBL" id="BART01008036">
    <property type="protein sequence ID" value="GAG67670.1"/>
    <property type="molecule type" value="Genomic_DNA"/>
</dbReference>
<gene>
    <name evidence="1" type="ORF">S01H4_18155</name>
</gene>
<protein>
    <submittedName>
        <fullName evidence="1">Uncharacterized protein</fullName>
    </submittedName>
</protein>
<organism evidence="1">
    <name type="scientific">marine sediment metagenome</name>
    <dbReference type="NCBI Taxonomy" id="412755"/>
    <lineage>
        <taxon>unclassified sequences</taxon>
        <taxon>metagenomes</taxon>
        <taxon>ecological metagenomes</taxon>
    </lineage>
</organism>
<comment type="caution">
    <text evidence="1">The sequence shown here is derived from an EMBL/GenBank/DDBJ whole genome shotgun (WGS) entry which is preliminary data.</text>
</comment>